<keyword evidence="1" id="KW-1133">Transmembrane helix</keyword>
<keyword evidence="1" id="KW-0812">Transmembrane</keyword>
<name>A0A1N7MBV5_9BACL</name>
<accession>A0A1N7MBV5</accession>
<reference evidence="3" key="1">
    <citation type="submission" date="2017-01" db="EMBL/GenBank/DDBJ databases">
        <authorList>
            <person name="Varghese N."/>
            <person name="Submissions S."/>
        </authorList>
    </citation>
    <scope>NUCLEOTIDE SEQUENCE [LARGE SCALE GENOMIC DNA]</scope>
    <source>
        <strain evidence="3">DSM 16176</strain>
    </source>
</reference>
<protein>
    <submittedName>
        <fullName evidence="2">Uncharacterized protein</fullName>
    </submittedName>
</protein>
<keyword evidence="1" id="KW-0472">Membrane</keyword>
<dbReference type="AlphaFoldDB" id="A0A1N7MBV5"/>
<gene>
    <name evidence="2" type="ORF">SAMN05421799_10539</name>
</gene>
<organism evidence="2 3">
    <name type="scientific">Alicyclobacillus vulcanalis</name>
    <dbReference type="NCBI Taxonomy" id="252246"/>
    <lineage>
        <taxon>Bacteria</taxon>
        <taxon>Bacillati</taxon>
        <taxon>Bacillota</taxon>
        <taxon>Bacilli</taxon>
        <taxon>Bacillales</taxon>
        <taxon>Alicyclobacillaceae</taxon>
        <taxon>Alicyclobacillus</taxon>
    </lineage>
</organism>
<sequence>MNGHPFLSLQWILWLVVLVWFSVIAFGTSGLAFLCGFRENSALRAFSGALTRFKKNPLKVTLMSLSILVFLMALFYLIQAPDHGRWFDFANNLYLNAFGVCWVIANDTMQKTGHGLHGL</sequence>
<evidence type="ECO:0000313" key="3">
    <source>
        <dbReference type="Proteomes" id="UP000186156"/>
    </source>
</evidence>
<feature type="transmembrane region" description="Helical" evidence="1">
    <location>
        <begin position="12"/>
        <end position="37"/>
    </location>
</feature>
<dbReference type="Proteomes" id="UP000186156">
    <property type="component" value="Unassembled WGS sequence"/>
</dbReference>
<keyword evidence="3" id="KW-1185">Reference proteome</keyword>
<dbReference type="EMBL" id="FTOO01000005">
    <property type="protein sequence ID" value="SIS83626.1"/>
    <property type="molecule type" value="Genomic_DNA"/>
</dbReference>
<evidence type="ECO:0000256" key="1">
    <source>
        <dbReference type="SAM" id="Phobius"/>
    </source>
</evidence>
<feature type="transmembrane region" description="Helical" evidence="1">
    <location>
        <begin position="58"/>
        <end position="78"/>
    </location>
</feature>
<proteinExistence type="predicted"/>
<evidence type="ECO:0000313" key="2">
    <source>
        <dbReference type="EMBL" id="SIS83626.1"/>
    </source>
</evidence>